<proteinExistence type="predicted"/>
<evidence type="ECO:0008006" key="5">
    <source>
        <dbReference type="Google" id="ProtNLM"/>
    </source>
</evidence>
<dbReference type="InterPro" id="IPR011055">
    <property type="entry name" value="Dup_hybrid_motif"/>
</dbReference>
<keyword evidence="2" id="KW-0812">Transmembrane</keyword>
<reference evidence="3 4" key="1">
    <citation type="submission" date="2019-10" db="EMBL/GenBank/DDBJ databases">
        <title>Actinomadura rubteroloni sp. nov. and Actinomadura macrotermitis sp. nov., isolated from the gut of fungus growing-termite Macrotermes natalensis.</title>
        <authorList>
            <person name="Benndorf R."/>
            <person name="Martin K."/>
            <person name="Kuefner M."/>
            <person name="De Beer W."/>
            <person name="Kaster A.-K."/>
            <person name="Vollmers J."/>
            <person name="Poulsen M."/>
            <person name="Beemelmanns C."/>
        </authorList>
    </citation>
    <scope>NUCLEOTIDE SEQUENCE [LARGE SCALE GENOMIC DNA]</scope>
    <source>
        <strain evidence="3 4">RB68</strain>
    </source>
</reference>
<dbReference type="OrthoDB" id="6188067at2"/>
<feature type="transmembrane region" description="Helical" evidence="2">
    <location>
        <begin position="72"/>
        <end position="91"/>
    </location>
</feature>
<evidence type="ECO:0000256" key="2">
    <source>
        <dbReference type="SAM" id="Phobius"/>
    </source>
</evidence>
<organism evidence="3 4">
    <name type="scientific">Actinomadura macrotermitis</name>
    <dbReference type="NCBI Taxonomy" id="2585200"/>
    <lineage>
        <taxon>Bacteria</taxon>
        <taxon>Bacillati</taxon>
        <taxon>Actinomycetota</taxon>
        <taxon>Actinomycetes</taxon>
        <taxon>Streptosporangiales</taxon>
        <taxon>Thermomonosporaceae</taxon>
        <taxon>Actinomadura</taxon>
    </lineage>
</organism>
<name>A0A7K0BMS0_9ACTN</name>
<comment type="caution">
    <text evidence="3">The sequence shown here is derived from an EMBL/GenBank/DDBJ whole genome shotgun (WGS) entry which is preliminary data.</text>
</comment>
<feature type="compositionally biased region" description="Low complexity" evidence="1">
    <location>
        <begin position="103"/>
        <end position="116"/>
    </location>
</feature>
<dbReference type="AlphaFoldDB" id="A0A7K0BMS0"/>
<feature type="region of interest" description="Disordered" evidence="1">
    <location>
        <begin position="427"/>
        <end position="457"/>
    </location>
</feature>
<accession>A0A7K0BMS0</accession>
<keyword evidence="2" id="KW-0472">Membrane</keyword>
<evidence type="ECO:0000313" key="3">
    <source>
        <dbReference type="EMBL" id="MQY02477.1"/>
    </source>
</evidence>
<evidence type="ECO:0000313" key="4">
    <source>
        <dbReference type="Proteomes" id="UP000487268"/>
    </source>
</evidence>
<gene>
    <name evidence="3" type="ORF">ACRB68_05070</name>
</gene>
<feature type="region of interest" description="Disordered" evidence="1">
    <location>
        <begin position="99"/>
        <end position="148"/>
    </location>
</feature>
<dbReference type="Proteomes" id="UP000487268">
    <property type="component" value="Unassembled WGS sequence"/>
</dbReference>
<feature type="compositionally biased region" description="Basic residues" evidence="1">
    <location>
        <begin position="53"/>
        <end position="64"/>
    </location>
</feature>
<dbReference type="SUPFAM" id="SSF51261">
    <property type="entry name" value="Duplicated hybrid motif"/>
    <property type="match status" value="1"/>
</dbReference>
<evidence type="ECO:0000256" key="1">
    <source>
        <dbReference type="SAM" id="MobiDB-lite"/>
    </source>
</evidence>
<dbReference type="EMBL" id="WEGH01000001">
    <property type="protein sequence ID" value="MQY02477.1"/>
    <property type="molecule type" value="Genomic_DNA"/>
</dbReference>
<keyword evidence="2" id="KW-1133">Transmembrane helix</keyword>
<protein>
    <recommendedName>
        <fullName evidence="5">Peptidase family M23</fullName>
    </recommendedName>
</protein>
<feature type="compositionally biased region" description="Basic residues" evidence="1">
    <location>
        <begin position="17"/>
        <end position="33"/>
    </location>
</feature>
<dbReference type="Gene3D" id="2.70.70.10">
    <property type="entry name" value="Glucose Permease (Domain IIA)"/>
    <property type="match status" value="1"/>
</dbReference>
<keyword evidence="4" id="KW-1185">Reference proteome</keyword>
<feature type="region of interest" description="Disordered" evidence="1">
    <location>
        <begin position="1"/>
        <end position="69"/>
    </location>
</feature>
<sequence>MARSDTTHDAFWAKPSTRPRKAARRQPERRRPRRLGDGPSRTRRPPAPDAARPRARRSRARPRRSSGAVDRLSTGAFVLSVVIGLALLAVVERDLLDGGTIGATGPAGARRGLAAQPRRKTAAPERGRPHRAVPAPARTPAPAAPDLRALTGEVRTLTVDERGPAARQDYGAASDRPPLVEIDRTSGDRAWAFGTTAVPVPATRTAAPQTAFFAARWTPGRWRIALSGTPAFGALTARMPVSVMSPGEAAALRRFSAVTAAQAAAALDGRAPGDGLMLPWATGAAWSLDTPSSGRPLGVLAFSGGDGRVRAAGDGRLYRFCGGGLVMVVHGSGVATTYDGLRDVSPLRGGSVVRRGDVLGRTGTARPCGGAPARRPEVGFALRRGADAVPVDGALIGGWTFHERARPLLGYAERGDLQALPGGLLANLGPVPAGTPPRPAPGERPAPKATKTKESEK</sequence>
<dbReference type="RefSeq" id="WP_153530651.1">
    <property type="nucleotide sequence ID" value="NZ_WEGH01000001.1"/>
</dbReference>
<feature type="compositionally biased region" description="Pro residues" evidence="1">
    <location>
        <begin position="433"/>
        <end position="444"/>
    </location>
</feature>